<dbReference type="CDD" id="cd04458">
    <property type="entry name" value="CSP_CDS"/>
    <property type="match status" value="1"/>
</dbReference>
<gene>
    <name evidence="4" type="ORF">LCGC14_0092670</name>
</gene>
<feature type="transmembrane region" description="Helical" evidence="2">
    <location>
        <begin position="146"/>
        <end position="165"/>
    </location>
</feature>
<dbReference type="Pfam" id="PF06961">
    <property type="entry name" value="DUF1294"/>
    <property type="match status" value="1"/>
</dbReference>
<dbReference type="InterPro" id="IPR019844">
    <property type="entry name" value="CSD_CS"/>
</dbReference>
<dbReference type="Gene3D" id="2.40.50.140">
    <property type="entry name" value="Nucleic acid-binding proteins"/>
    <property type="match status" value="1"/>
</dbReference>
<dbReference type="InterPro" id="IPR010718">
    <property type="entry name" value="DUF1294"/>
</dbReference>
<dbReference type="PANTHER" id="PTHR12962">
    <property type="entry name" value="CALCIUM-REGULATED HEAT STABLE PROTEIN CRHSP-24-RELATED"/>
    <property type="match status" value="1"/>
</dbReference>
<dbReference type="PROSITE" id="PS51857">
    <property type="entry name" value="CSD_2"/>
    <property type="match status" value="1"/>
</dbReference>
<evidence type="ECO:0000313" key="4">
    <source>
        <dbReference type="EMBL" id="KKO03840.1"/>
    </source>
</evidence>
<feature type="domain" description="CSD" evidence="3">
    <location>
        <begin position="2"/>
        <end position="66"/>
    </location>
</feature>
<reference evidence="4" key="1">
    <citation type="journal article" date="2015" name="Nature">
        <title>Complex archaea that bridge the gap between prokaryotes and eukaryotes.</title>
        <authorList>
            <person name="Spang A."/>
            <person name="Saw J.H."/>
            <person name="Jorgensen S.L."/>
            <person name="Zaremba-Niedzwiedzka K."/>
            <person name="Martijn J."/>
            <person name="Lind A.E."/>
            <person name="van Eijk R."/>
            <person name="Schleper C."/>
            <person name="Guy L."/>
            <person name="Ettema T.J."/>
        </authorList>
    </citation>
    <scope>NUCLEOTIDE SEQUENCE</scope>
</reference>
<dbReference type="InterPro" id="IPR011129">
    <property type="entry name" value="CSD"/>
</dbReference>
<keyword evidence="1" id="KW-0597">Phosphoprotein</keyword>
<keyword evidence="2" id="KW-0812">Transmembrane</keyword>
<comment type="caution">
    <text evidence="4">The sequence shown here is derived from an EMBL/GenBank/DDBJ whole genome shotgun (WGS) entry which is preliminary data.</text>
</comment>
<keyword evidence="2" id="KW-1133">Transmembrane helix</keyword>
<evidence type="ECO:0000256" key="1">
    <source>
        <dbReference type="ARBA" id="ARBA00022553"/>
    </source>
</evidence>
<feature type="transmembrane region" description="Helical" evidence="2">
    <location>
        <begin position="208"/>
        <end position="226"/>
    </location>
</feature>
<name>A0A0F9VIH1_9ZZZZ</name>
<dbReference type="SMART" id="SM00357">
    <property type="entry name" value="CSP"/>
    <property type="match status" value="1"/>
</dbReference>
<dbReference type="InterPro" id="IPR052069">
    <property type="entry name" value="Ca-reg_mRNA-binding_domain"/>
</dbReference>
<protein>
    <recommendedName>
        <fullName evidence="3">CSD domain-containing protein</fullName>
    </recommendedName>
</protein>
<dbReference type="GO" id="GO:0005737">
    <property type="term" value="C:cytoplasm"/>
    <property type="evidence" value="ECO:0007669"/>
    <property type="project" value="TreeGrafter"/>
</dbReference>
<dbReference type="AlphaFoldDB" id="A0A0F9VIH1"/>
<dbReference type="InterPro" id="IPR002059">
    <property type="entry name" value="CSP_DNA-bd"/>
</dbReference>
<dbReference type="InterPro" id="IPR012340">
    <property type="entry name" value="NA-bd_OB-fold"/>
</dbReference>
<proteinExistence type="predicted"/>
<dbReference type="PROSITE" id="PS00352">
    <property type="entry name" value="CSD_1"/>
    <property type="match status" value="1"/>
</dbReference>
<dbReference type="Pfam" id="PF00313">
    <property type="entry name" value="CSD"/>
    <property type="match status" value="1"/>
</dbReference>
<dbReference type="PANTHER" id="PTHR12962:SF1">
    <property type="entry name" value="COLD SHOCK DOMAIN-CONTAINING PROTEIN CG9705"/>
    <property type="match status" value="1"/>
</dbReference>
<dbReference type="EMBL" id="LAZR01000025">
    <property type="protein sequence ID" value="KKO03840.1"/>
    <property type="molecule type" value="Genomic_DNA"/>
</dbReference>
<accession>A0A0F9VIH1</accession>
<evidence type="ECO:0000256" key="2">
    <source>
        <dbReference type="SAM" id="Phobius"/>
    </source>
</evidence>
<organism evidence="4">
    <name type="scientific">marine sediment metagenome</name>
    <dbReference type="NCBI Taxonomy" id="412755"/>
    <lineage>
        <taxon>unclassified sequences</taxon>
        <taxon>metagenomes</taxon>
        <taxon>ecological metagenomes</taxon>
    </lineage>
</organism>
<keyword evidence="2" id="KW-0472">Membrane</keyword>
<dbReference type="SUPFAM" id="SSF50249">
    <property type="entry name" value="Nucleic acid-binding proteins"/>
    <property type="match status" value="1"/>
</dbReference>
<evidence type="ECO:0000259" key="3">
    <source>
        <dbReference type="PROSITE" id="PS51857"/>
    </source>
</evidence>
<dbReference type="GO" id="GO:0043488">
    <property type="term" value="P:regulation of mRNA stability"/>
    <property type="evidence" value="ECO:0007669"/>
    <property type="project" value="TreeGrafter"/>
</dbReference>
<sequence>MEARGKLINWNDDKGFGFIQPDEGGERLFVHISAVRGDARPETGSVVYYVLGQDEHGRPRAEHMRGEGLSIDRAAIRRKPRANAVKRVGKVKPASAPRPVVKPPARRPRRETAGIHRLPLKVLLFAVLCLLPLLGGISMLSQQATLWPLLAYLLMSIASFIQYAIDKGRAERGQWRTPENTLHITEFVGGWPGALIAQQVFRHKTRKVSFQVVLWLIVALHEVFWFDRLLLGSQLMRTLVTG</sequence>
<dbReference type="GO" id="GO:0003730">
    <property type="term" value="F:mRNA 3'-UTR binding"/>
    <property type="evidence" value="ECO:0007669"/>
    <property type="project" value="TreeGrafter"/>
</dbReference>
<feature type="transmembrane region" description="Helical" evidence="2">
    <location>
        <begin position="118"/>
        <end position="140"/>
    </location>
</feature>